<dbReference type="Gene3D" id="3.90.1200.10">
    <property type="match status" value="1"/>
</dbReference>
<keyword evidence="4" id="KW-1185">Reference proteome</keyword>
<protein>
    <recommendedName>
        <fullName evidence="2">Aminoglycoside phosphotransferase domain-containing protein</fullName>
    </recommendedName>
</protein>
<dbReference type="PANTHER" id="PTHR21310">
    <property type="entry name" value="AMINOGLYCOSIDE PHOSPHOTRANSFERASE-RELATED-RELATED"/>
    <property type="match status" value="1"/>
</dbReference>
<dbReference type="Pfam" id="PF01636">
    <property type="entry name" value="APH"/>
    <property type="match status" value="1"/>
</dbReference>
<feature type="domain" description="Aminoglycoside phosphotransferase" evidence="2">
    <location>
        <begin position="70"/>
        <end position="216"/>
    </location>
</feature>
<dbReference type="EMBL" id="JAUBYV010000001">
    <property type="protein sequence ID" value="KAK2629418.1"/>
    <property type="molecule type" value="Genomic_DNA"/>
</dbReference>
<dbReference type="InterPro" id="IPR051678">
    <property type="entry name" value="AGP_Transferase"/>
</dbReference>
<dbReference type="SUPFAM" id="SSF56112">
    <property type="entry name" value="Protein kinase-like (PK-like)"/>
    <property type="match status" value="1"/>
</dbReference>
<evidence type="ECO:0000259" key="2">
    <source>
        <dbReference type="Pfam" id="PF01636"/>
    </source>
</evidence>
<evidence type="ECO:0000313" key="3">
    <source>
        <dbReference type="EMBL" id="KAK2629418.1"/>
    </source>
</evidence>
<gene>
    <name evidence="3" type="ORF">QTJ16_000238</name>
</gene>
<dbReference type="CDD" id="cd05120">
    <property type="entry name" value="APH_ChoK_like"/>
    <property type="match status" value="1"/>
</dbReference>
<dbReference type="InterPro" id="IPR002575">
    <property type="entry name" value="Aminoglycoside_PTrfase"/>
</dbReference>
<feature type="compositionally biased region" description="Polar residues" evidence="1">
    <location>
        <begin position="13"/>
        <end position="24"/>
    </location>
</feature>
<dbReference type="InterPro" id="IPR011009">
    <property type="entry name" value="Kinase-like_dom_sf"/>
</dbReference>
<organism evidence="3 4">
    <name type="scientific">Diplocarpon rosae</name>
    <dbReference type="NCBI Taxonomy" id="946125"/>
    <lineage>
        <taxon>Eukaryota</taxon>
        <taxon>Fungi</taxon>
        <taxon>Dikarya</taxon>
        <taxon>Ascomycota</taxon>
        <taxon>Pezizomycotina</taxon>
        <taxon>Leotiomycetes</taxon>
        <taxon>Helotiales</taxon>
        <taxon>Drepanopezizaceae</taxon>
        <taxon>Diplocarpon</taxon>
    </lineage>
</organism>
<proteinExistence type="predicted"/>
<dbReference type="Proteomes" id="UP001285354">
    <property type="component" value="Unassembled WGS sequence"/>
</dbReference>
<evidence type="ECO:0000313" key="4">
    <source>
        <dbReference type="Proteomes" id="UP001285354"/>
    </source>
</evidence>
<reference evidence="3" key="1">
    <citation type="submission" date="2023-06" db="EMBL/GenBank/DDBJ databases">
        <title>Draft genome of Marssonina rosae.</title>
        <authorList>
            <person name="Cheng Q."/>
        </authorList>
    </citation>
    <scope>NUCLEOTIDE SEQUENCE</scope>
    <source>
        <strain evidence="3">R4</strain>
    </source>
</reference>
<accession>A0AAD9WGL9</accession>
<dbReference type="AlphaFoldDB" id="A0AAD9WGL9"/>
<comment type="caution">
    <text evidence="3">The sequence shown here is derived from an EMBL/GenBank/DDBJ whole genome shotgun (WGS) entry which is preliminary data.</text>
</comment>
<evidence type="ECO:0000256" key="1">
    <source>
        <dbReference type="SAM" id="MobiDB-lite"/>
    </source>
</evidence>
<sequence length="241" mass="26899">MGSRRSIILPASAPTNTQSKPSLDVNNTPLRRLFVLATIRILCRMIPRRGPVLMVSKNLCIKVGFLKQPAEAVTMQFIAKHTSIPVPKVYCAFEPKGCKYILMERVEGHILKDDWLERSAESKGKILAQLKDMIDQLRRIPPPSGQGISNVAGGALFDGYGGEIEDASDANRLVEWHNQYCGKPTFTHGDLSILNIIARGDKVVGIIDWETAGWWPEYWEYTGNILVRGMATRTTSFGETR</sequence>
<dbReference type="PANTHER" id="PTHR21310:SF55">
    <property type="entry name" value="AMINOGLYCOSIDE PHOSPHOTRANSFERASE DOMAIN-CONTAINING PROTEIN"/>
    <property type="match status" value="1"/>
</dbReference>
<name>A0AAD9WGL9_9HELO</name>
<feature type="region of interest" description="Disordered" evidence="1">
    <location>
        <begin position="1"/>
        <end position="24"/>
    </location>
</feature>